<proteinExistence type="predicted"/>
<evidence type="ECO:0000313" key="1">
    <source>
        <dbReference type="EMBL" id="EPT00770.1"/>
    </source>
</evidence>
<sequence>MSSDEIVPGDIVAVNHAGIRREGLVVGSAIDYAGRQMIEVQLDPTEPTFQAWYPTVTRVKRTISYTRPTLPQRRSVERYIYW</sequence>
<dbReference type="Proteomes" id="UP000015241">
    <property type="component" value="Unassembled WGS sequence"/>
</dbReference>
<accession>S8FR84</accession>
<dbReference type="AlphaFoldDB" id="S8FR84"/>
<organism evidence="1 2">
    <name type="scientific">Fomitopsis schrenkii</name>
    <name type="common">Brown rot fungus</name>
    <dbReference type="NCBI Taxonomy" id="2126942"/>
    <lineage>
        <taxon>Eukaryota</taxon>
        <taxon>Fungi</taxon>
        <taxon>Dikarya</taxon>
        <taxon>Basidiomycota</taxon>
        <taxon>Agaricomycotina</taxon>
        <taxon>Agaricomycetes</taxon>
        <taxon>Polyporales</taxon>
        <taxon>Fomitopsis</taxon>
    </lineage>
</organism>
<dbReference type="EMBL" id="KE504146">
    <property type="protein sequence ID" value="EPT00770.1"/>
    <property type="molecule type" value="Genomic_DNA"/>
</dbReference>
<dbReference type="InParanoid" id="S8FR84"/>
<name>S8FR84_FOMSC</name>
<gene>
    <name evidence="1" type="ORF">FOMPIDRAFT_1121847</name>
</gene>
<protein>
    <submittedName>
        <fullName evidence="1">Uncharacterized protein</fullName>
    </submittedName>
</protein>
<keyword evidence="2" id="KW-1185">Reference proteome</keyword>
<reference evidence="1 2" key="1">
    <citation type="journal article" date="2012" name="Science">
        <title>The Paleozoic origin of enzymatic lignin decomposition reconstructed from 31 fungal genomes.</title>
        <authorList>
            <person name="Floudas D."/>
            <person name="Binder M."/>
            <person name="Riley R."/>
            <person name="Barry K."/>
            <person name="Blanchette R.A."/>
            <person name="Henrissat B."/>
            <person name="Martinez A.T."/>
            <person name="Otillar R."/>
            <person name="Spatafora J.W."/>
            <person name="Yadav J.S."/>
            <person name="Aerts A."/>
            <person name="Benoit I."/>
            <person name="Boyd A."/>
            <person name="Carlson A."/>
            <person name="Copeland A."/>
            <person name="Coutinho P.M."/>
            <person name="de Vries R.P."/>
            <person name="Ferreira P."/>
            <person name="Findley K."/>
            <person name="Foster B."/>
            <person name="Gaskell J."/>
            <person name="Glotzer D."/>
            <person name="Gorecki P."/>
            <person name="Heitman J."/>
            <person name="Hesse C."/>
            <person name="Hori C."/>
            <person name="Igarashi K."/>
            <person name="Jurgens J.A."/>
            <person name="Kallen N."/>
            <person name="Kersten P."/>
            <person name="Kohler A."/>
            <person name="Kuees U."/>
            <person name="Kumar T.K.A."/>
            <person name="Kuo A."/>
            <person name="LaButti K."/>
            <person name="Larrondo L.F."/>
            <person name="Lindquist E."/>
            <person name="Ling A."/>
            <person name="Lombard V."/>
            <person name="Lucas S."/>
            <person name="Lundell T."/>
            <person name="Martin R."/>
            <person name="McLaughlin D.J."/>
            <person name="Morgenstern I."/>
            <person name="Morin E."/>
            <person name="Murat C."/>
            <person name="Nagy L.G."/>
            <person name="Nolan M."/>
            <person name="Ohm R.A."/>
            <person name="Patyshakuliyeva A."/>
            <person name="Rokas A."/>
            <person name="Ruiz-Duenas F.J."/>
            <person name="Sabat G."/>
            <person name="Salamov A."/>
            <person name="Samejima M."/>
            <person name="Schmutz J."/>
            <person name="Slot J.C."/>
            <person name="St John F."/>
            <person name="Stenlid J."/>
            <person name="Sun H."/>
            <person name="Sun S."/>
            <person name="Syed K."/>
            <person name="Tsang A."/>
            <person name="Wiebenga A."/>
            <person name="Young D."/>
            <person name="Pisabarro A."/>
            <person name="Eastwood D.C."/>
            <person name="Martin F."/>
            <person name="Cullen D."/>
            <person name="Grigoriev I.V."/>
            <person name="Hibbett D.S."/>
        </authorList>
    </citation>
    <scope>NUCLEOTIDE SEQUENCE</scope>
    <source>
        <strain evidence="2">FP-58527</strain>
    </source>
</reference>
<evidence type="ECO:0000313" key="2">
    <source>
        <dbReference type="Proteomes" id="UP000015241"/>
    </source>
</evidence>
<dbReference type="HOGENOM" id="CLU_2426944_0_0_1"/>
<dbReference type="OrthoDB" id="3185196at2759"/>
<dbReference type="eggNOG" id="ENOG502SVE2">
    <property type="taxonomic scope" value="Eukaryota"/>
</dbReference>